<dbReference type="KEGG" id="vzi:G5S32_17460"/>
<proteinExistence type="predicted"/>
<keyword evidence="1" id="KW-0732">Signal</keyword>
<dbReference type="EMBL" id="CP049332">
    <property type="protein sequence ID" value="QIH43771.1"/>
    <property type="molecule type" value="Genomic_DNA"/>
</dbReference>
<dbReference type="Proteomes" id="UP000503003">
    <property type="component" value="Chromosome 2"/>
</dbReference>
<gene>
    <name evidence="2" type="ORF">G5S32_17460</name>
</gene>
<dbReference type="InterPro" id="IPR025584">
    <property type="entry name" value="Cthe_2159"/>
</dbReference>
<reference evidence="2 3" key="1">
    <citation type="submission" date="2020-02" db="EMBL/GenBank/DDBJ databases">
        <title>A complete genome of a marine bacterium Vibrio sp. ZWAL4003 isolated from the mangrove sediment with the ability to degrade polysaccharides.</title>
        <authorList>
            <person name="Wu J."/>
            <person name="Qu W."/>
            <person name="Zeng R."/>
        </authorList>
    </citation>
    <scope>NUCLEOTIDE SEQUENCE [LARGE SCALE GENOMIC DNA]</scope>
    <source>
        <strain evidence="2 3">ZWAL4003</strain>
    </source>
</reference>
<feature type="signal peptide" evidence="1">
    <location>
        <begin position="1"/>
        <end position="21"/>
    </location>
</feature>
<dbReference type="AlphaFoldDB" id="A0A6G7CNQ7"/>
<evidence type="ECO:0000313" key="3">
    <source>
        <dbReference type="Proteomes" id="UP000503003"/>
    </source>
</evidence>
<evidence type="ECO:0000256" key="1">
    <source>
        <dbReference type="SAM" id="SignalP"/>
    </source>
</evidence>
<evidence type="ECO:0000313" key="2">
    <source>
        <dbReference type="EMBL" id="QIH43771.1"/>
    </source>
</evidence>
<feature type="chain" id="PRO_5026187171" evidence="1">
    <location>
        <begin position="22"/>
        <end position="554"/>
    </location>
</feature>
<accession>A0A6G7CNQ7</accession>
<dbReference type="PROSITE" id="PS51257">
    <property type="entry name" value="PROKAR_LIPOPROTEIN"/>
    <property type="match status" value="1"/>
</dbReference>
<protein>
    <submittedName>
        <fullName evidence="2">Carbohydrate-binding domain-containing protein</fullName>
    </submittedName>
</protein>
<dbReference type="Pfam" id="PF14262">
    <property type="entry name" value="Cthe_2159"/>
    <property type="match status" value="1"/>
</dbReference>
<name>A0A6G7CNQ7_9VIBR</name>
<organism evidence="2 3">
    <name type="scientific">Vibrio ziniensis</name>
    <dbReference type="NCBI Taxonomy" id="2711221"/>
    <lineage>
        <taxon>Bacteria</taxon>
        <taxon>Pseudomonadati</taxon>
        <taxon>Pseudomonadota</taxon>
        <taxon>Gammaproteobacteria</taxon>
        <taxon>Vibrionales</taxon>
        <taxon>Vibrionaceae</taxon>
        <taxon>Vibrio</taxon>
    </lineage>
</organism>
<sequence length="554" mass="58035">MNKRPLVMLACWMLVSFGSLQGCQSEDVSSSSNTSDSVDSSSDNSSVWDIDTGAYSTDSIDGLSYQVINIYLDSLDIDNKSTLLDLTTSEGISSFSFDGATVITVSEDDYGITIDSSLTDDQLGDGILVEYAIYTGSDFTKTLTIYSEGDFKLSLNGVTISSTDGPAINIQSSQRAFIELVDGTQNFLSDTSTWSDRYLTDGSDMDLKATFFSEGQLIFSGAGSLDVTAAKKHAICSDDYVRITDGTLYLTAEKKDGIRANDAFILDDGELTITTALGKGIKVEGKEDDTDPIGFIAINNGTLTIESYDKAITASWEGDEDGDTTTTDDDPDPRVTVNGGTITIVTTGTPSDDLSPEGIEAKSILTINGGSISVQTTDDALNAGNSIVINDGYLYAVSSDNDAIDSNGTLAINGGVIVAGGATSPEGAFDSDNNTFAITGGIFVGYGGSSSSPTASATTQNTLSLSRISSGLLAITDSSGNPVFAFTMPESATAVLLGTPNLETGKTYSLYNGGSIGSYSDLYNGLYIDPDSYTLGSRVSNFSISSTVTTVRDR</sequence>
<keyword evidence="3" id="KW-1185">Reference proteome</keyword>
<dbReference type="RefSeq" id="WP_165313441.1">
    <property type="nucleotide sequence ID" value="NZ_CP049332.1"/>
</dbReference>